<dbReference type="AlphaFoldDB" id="A0A931F7B9"/>
<feature type="transmembrane region" description="Helical" evidence="1">
    <location>
        <begin position="460"/>
        <end position="481"/>
    </location>
</feature>
<feature type="transmembrane region" description="Helical" evidence="1">
    <location>
        <begin position="520"/>
        <end position="549"/>
    </location>
</feature>
<keyword evidence="1" id="KW-0472">Membrane</keyword>
<dbReference type="InterPro" id="IPR010656">
    <property type="entry name" value="DctM"/>
</dbReference>
<dbReference type="NCBIfam" id="TIGR02123">
    <property type="entry name" value="TRAP_fused"/>
    <property type="match status" value="1"/>
</dbReference>
<feature type="domain" description="TRAP C4-dicarboxylate transport system permease DctM subunit" evidence="2">
    <location>
        <begin position="129"/>
        <end position="604"/>
    </location>
</feature>
<dbReference type="Proteomes" id="UP000621436">
    <property type="component" value="Unassembled WGS sequence"/>
</dbReference>
<feature type="transmembrane region" description="Helical" evidence="1">
    <location>
        <begin position="34"/>
        <end position="56"/>
    </location>
</feature>
<dbReference type="EMBL" id="JADPIE010000002">
    <property type="protein sequence ID" value="MBF8436496.1"/>
    <property type="molecule type" value="Genomic_DNA"/>
</dbReference>
<feature type="transmembrane region" description="Helical" evidence="1">
    <location>
        <begin position="141"/>
        <end position="158"/>
    </location>
</feature>
<dbReference type="PANTHER" id="PTHR43849:SF2">
    <property type="entry name" value="BLL3936 PROTEIN"/>
    <property type="match status" value="1"/>
</dbReference>
<sequence>MMDEQVKDKTIKKPEDIEKELASMRNIRGLWAKFATIIAIAVSIFHFYTSGFGLLISFEQRSIHLALLMILAFVMYPLKKTDRDRVPWYDIILAAAGTVACLYIYFNHYELAFRAGMPEQLDLIMGAIAILLVLEATRRSIGIALPIIASVFLVYAYFGPYMPGILAHRGFSLRRIISHLYLTTEGIFGIPIGVSATFVFMFVLFGSVLEQSGIGEYIIKVVFSGLGHQKGGPAKAAVVTSGLMGMISGSSIANTVTTGSFTIPIMKKMGFTPEVAGGVEVAASTNGQFLPPIMGAAAFIMIEFTGLPYVEIIRAAFIPAILSYVAIFGIVHLQAEKTGLKGMNKEELAPFFPTLIKGIYFVIPIIGLVYLLVIRRMTALGSAYWAIVMAIIVSLGAKLFIMVWCKSKGVKREDITPDLLPIDPTKESKQGIFSSKELFIGFFKELVGAFEAGAKNMIGIAMACACAGIIIGVVTLSGLGLRMTSLILTLARGSVFLTLVFTMFASLLLGLGLPTTAKYIIVATLTAPALTRLGIPIIAAHLFILYFGVLADDTPPVGLAAYAAAAVAGSDPVKTGLLGFKFDLAAFILPFIFVYSPMMLMIDVTWYKLIWIVITAVIGMYAWSAGIQNYFFTKTRWWERIGLLGFAILSTVPDIQLDLIGLAGILVIYITQRKAANLPLRPYFLGGKLAE</sequence>
<feature type="transmembrane region" description="Helical" evidence="1">
    <location>
        <begin position="112"/>
        <end position="134"/>
    </location>
</feature>
<gene>
    <name evidence="3" type="ORF">I0Q91_05365</name>
</gene>
<evidence type="ECO:0000313" key="4">
    <source>
        <dbReference type="Proteomes" id="UP000621436"/>
    </source>
</evidence>
<feature type="transmembrane region" description="Helical" evidence="1">
    <location>
        <begin position="86"/>
        <end position="106"/>
    </location>
</feature>
<protein>
    <submittedName>
        <fullName evidence="3">TRAP transporter permease</fullName>
    </submittedName>
</protein>
<feature type="transmembrane region" description="Helical" evidence="1">
    <location>
        <begin position="316"/>
        <end position="333"/>
    </location>
</feature>
<feature type="transmembrane region" description="Helical" evidence="1">
    <location>
        <begin position="384"/>
        <end position="405"/>
    </location>
</feature>
<keyword evidence="1" id="KW-1133">Transmembrane helix</keyword>
<keyword evidence="4" id="KW-1185">Reference proteome</keyword>
<feature type="transmembrane region" description="Helical" evidence="1">
    <location>
        <begin position="62"/>
        <end position="79"/>
    </location>
</feature>
<evidence type="ECO:0000313" key="3">
    <source>
        <dbReference type="EMBL" id="MBF8436496.1"/>
    </source>
</evidence>
<comment type="caution">
    <text evidence="3">The sequence shown here is derived from an EMBL/GenBank/DDBJ whole genome shotgun (WGS) entry which is preliminary data.</text>
</comment>
<feature type="transmembrane region" description="Helical" evidence="1">
    <location>
        <begin position="187"/>
        <end position="209"/>
    </location>
</feature>
<dbReference type="InterPro" id="IPR021814">
    <property type="entry name" value="DUF3394"/>
</dbReference>
<dbReference type="Pfam" id="PF11874">
    <property type="entry name" value="DUF3394"/>
    <property type="match status" value="1"/>
</dbReference>
<dbReference type="InterPro" id="IPR011853">
    <property type="entry name" value="TRAP_DctM-Dct_fused"/>
</dbReference>
<organism evidence="3 4">
    <name type="scientific">Halonatronomonas betaini</name>
    <dbReference type="NCBI Taxonomy" id="2778430"/>
    <lineage>
        <taxon>Bacteria</taxon>
        <taxon>Bacillati</taxon>
        <taxon>Bacillota</taxon>
        <taxon>Clostridia</taxon>
        <taxon>Halanaerobiales</taxon>
        <taxon>Halarsenatibacteraceae</taxon>
        <taxon>Halonatronomonas</taxon>
    </lineage>
</organism>
<name>A0A931F7B9_9FIRM</name>
<dbReference type="RefSeq" id="WP_270453389.1">
    <property type="nucleotide sequence ID" value="NZ_JADPIE010000002.1"/>
</dbReference>
<dbReference type="Pfam" id="PF06808">
    <property type="entry name" value="DctM"/>
    <property type="match status" value="1"/>
</dbReference>
<keyword evidence="1" id="KW-0812">Transmembrane</keyword>
<feature type="transmembrane region" description="Helical" evidence="1">
    <location>
        <begin position="354"/>
        <end position="372"/>
    </location>
</feature>
<reference evidence="3" key="1">
    <citation type="submission" date="2020-11" db="EMBL/GenBank/DDBJ databases">
        <title>Halonatronomonas betainensis gen. nov., sp. nov. a novel haloalkaliphilic representative of the family Halanaerobiacae capable of betaine degradation.</title>
        <authorList>
            <person name="Boltyanskaya Y."/>
            <person name="Kevbrin V."/>
            <person name="Detkova E."/>
            <person name="Grouzdev D.S."/>
            <person name="Koziaeva V."/>
            <person name="Zhilina T."/>
        </authorList>
    </citation>
    <scope>NUCLEOTIDE SEQUENCE</scope>
    <source>
        <strain evidence="3">Z-7014</strain>
    </source>
</reference>
<proteinExistence type="predicted"/>
<evidence type="ECO:0000259" key="2">
    <source>
        <dbReference type="Pfam" id="PF06808"/>
    </source>
</evidence>
<feature type="transmembrane region" description="Helical" evidence="1">
    <location>
        <begin position="584"/>
        <end position="602"/>
    </location>
</feature>
<accession>A0A931F7B9</accession>
<feature type="transmembrane region" description="Helical" evidence="1">
    <location>
        <begin position="493"/>
        <end position="513"/>
    </location>
</feature>
<dbReference type="PANTHER" id="PTHR43849">
    <property type="entry name" value="BLL3936 PROTEIN"/>
    <property type="match status" value="1"/>
</dbReference>
<feature type="transmembrane region" description="Helical" evidence="1">
    <location>
        <begin position="609"/>
        <end position="631"/>
    </location>
</feature>
<evidence type="ECO:0000256" key="1">
    <source>
        <dbReference type="SAM" id="Phobius"/>
    </source>
</evidence>